<comment type="caution">
    <text evidence="1">The sequence shown here is derived from an EMBL/GenBank/DDBJ whole genome shotgun (WGS) entry which is preliminary data.</text>
</comment>
<name>A0A8J7HRE0_9NOST</name>
<dbReference type="EMBL" id="JAECZC010000015">
    <property type="protein sequence ID" value="MBH8562665.1"/>
    <property type="molecule type" value="Genomic_DNA"/>
</dbReference>
<reference evidence="1 2" key="1">
    <citation type="journal article" date="2021" name="Int. J. Syst. Evol. Microbiol.">
        <title>Amazonocrinis nigriterrae gen. nov., sp. nov., Atlanticothrix silvestris gen. nov., sp. nov. and Dendronalium phyllosphericum gen. nov., sp. nov., nostocacean cyanobacteria from Brazilian environments.</title>
        <authorList>
            <person name="Alvarenga D.O."/>
            <person name="Andreote A.P.D."/>
            <person name="Branco L.H.Z."/>
            <person name="Delbaje E."/>
            <person name="Cruz R.B."/>
            <person name="Varani A.M."/>
            <person name="Fiore M.F."/>
        </authorList>
    </citation>
    <scope>NUCLEOTIDE SEQUENCE [LARGE SCALE GENOMIC DNA]</scope>
    <source>
        <strain evidence="1 2">CENA67</strain>
    </source>
</reference>
<organism evidence="1 2">
    <name type="scientific">Amazonocrinis nigriterrae CENA67</name>
    <dbReference type="NCBI Taxonomy" id="2794033"/>
    <lineage>
        <taxon>Bacteria</taxon>
        <taxon>Bacillati</taxon>
        <taxon>Cyanobacteriota</taxon>
        <taxon>Cyanophyceae</taxon>
        <taxon>Nostocales</taxon>
        <taxon>Nostocaceae</taxon>
        <taxon>Amazonocrinis</taxon>
        <taxon>Amazonocrinis nigriterrae</taxon>
    </lineage>
</organism>
<accession>A0A8J7HRE0</accession>
<dbReference type="Proteomes" id="UP000632766">
    <property type="component" value="Unassembled WGS sequence"/>
</dbReference>
<protein>
    <submittedName>
        <fullName evidence="1">Uncharacterized protein</fullName>
    </submittedName>
</protein>
<evidence type="ECO:0000313" key="1">
    <source>
        <dbReference type="EMBL" id="MBH8562665.1"/>
    </source>
</evidence>
<proteinExistence type="predicted"/>
<sequence>MSTIAVSELNNSGFQLFDDSESFLNELSDMDSTSINGGTGAAGGGGGGGGFGGGDVSNPTALTKLAEAFVMVYGVGHIATIAKSFSGGGGYQQQQ</sequence>
<gene>
    <name evidence="1" type="ORF">I8748_10825</name>
</gene>
<dbReference type="RefSeq" id="WP_198124576.1">
    <property type="nucleotide sequence ID" value="NZ_JAECZC010000015.1"/>
</dbReference>
<dbReference type="AlphaFoldDB" id="A0A8J7HRE0"/>
<evidence type="ECO:0000313" key="2">
    <source>
        <dbReference type="Proteomes" id="UP000632766"/>
    </source>
</evidence>
<keyword evidence="2" id="KW-1185">Reference proteome</keyword>